<reference evidence="1" key="1">
    <citation type="submission" date="2013-08" db="EMBL/GenBank/DDBJ databases">
        <title>Gene expansion shapes genome architecture in the human pathogen Lichtheimia corymbifera: an evolutionary genomics analysis in the ancient terrestrial Mucorales (Mucoromycotina).</title>
        <authorList>
            <person name="Schwartze V.U."/>
            <person name="Winter S."/>
            <person name="Shelest E."/>
            <person name="Marcet-Houben M."/>
            <person name="Horn F."/>
            <person name="Wehner S."/>
            <person name="Hoffmann K."/>
            <person name="Riege K."/>
            <person name="Sammeth M."/>
            <person name="Nowrousian M."/>
            <person name="Valiante V."/>
            <person name="Linde J."/>
            <person name="Jacobsen I.D."/>
            <person name="Marz M."/>
            <person name="Brakhage A.A."/>
            <person name="Gabaldon T."/>
            <person name="Bocker S."/>
            <person name="Voigt K."/>
        </authorList>
    </citation>
    <scope>NUCLEOTIDE SEQUENCE [LARGE SCALE GENOMIC DNA]</scope>
    <source>
        <strain evidence="1">FSU 9682</strain>
    </source>
</reference>
<comment type="caution">
    <text evidence="1">The sequence shown here is derived from an EMBL/GenBank/DDBJ whole genome shotgun (WGS) entry which is preliminary data.</text>
</comment>
<dbReference type="VEuPathDB" id="FungiDB:LCOR_05999.1"/>
<protein>
    <submittedName>
        <fullName evidence="1">Uncharacterized protein</fullName>
    </submittedName>
</protein>
<evidence type="ECO:0000313" key="1">
    <source>
        <dbReference type="EMBL" id="CDH54782.1"/>
    </source>
</evidence>
<dbReference type="AlphaFoldDB" id="A0A068RYU2"/>
<evidence type="ECO:0000313" key="2">
    <source>
        <dbReference type="Proteomes" id="UP000027586"/>
    </source>
</evidence>
<keyword evidence="2" id="KW-1185">Reference proteome</keyword>
<proteinExistence type="predicted"/>
<gene>
    <name evidence="1" type="ORF">LCOR_05999.1</name>
</gene>
<name>A0A068RYU2_9FUNG</name>
<organism evidence="1 2">
    <name type="scientific">Lichtheimia corymbifera JMRC:FSU:9682</name>
    <dbReference type="NCBI Taxonomy" id="1263082"/>
    <lineage>
        <taxon>Eukaryota</taxon>
        <taxon>Fungi</taxon>
        <taxon>Fungi incertae sedis</taxon>
        <taxon>Mucoromycota</taxon>
        <taxon>Mucoromycotina</taxon>
        <taxon>Mucoromycetes</taxon>
        <taxon>Mucorales</taxon>
        <taxon>Lichtheimiaceae</taxon>
        <taxon>Lichtheimia</taxon>
    </lineage>
</organism>
<dbReference type="Proteomes" id="UP000027586">
    <property type="component" value="Unassembled WGS sequence"/>
</dbReference>
<dbReference type="EMBL" id="CBTN010000025">
    <property type="protein sequence ID" value="CDH54782.1"/>
    <property type="molecule type" value="Genomic_DNA"/>
</dbReference>
<accession>A0A068RYU2</accession>
<sequence>MRTMLISMTESTSWPSFEVAMGNIGAYNLFMFSPIRRLSCIQSFHNELWGLYGTKLLGVVEMVLCESFRLEVGNLVEQERLPYFSLTFGLAGIQNVHYEPYGF</sequence>